<dbReference type="Proteomes" id="UP001552299">
    <property type="component" value="Unassembled WGS sequence"/>
</dbReference>
<accession>A0ABD0U5M3</accession>
<comment type="caution">
    <text evidence="2">The sequence shown here is derived from an EMBL/GenBank/DDBJ whole genome shotgun (WGS) entry which is preliminary data.</text>
</comment>
<keyword evidence="3" id="KW-1185">Reference proteome</keyword>
<dbReference type="EMBL" id="JANQDX010000017">
    <property type="protein sequence ID" value="KAL0907725.1"/>
    <property type="molecule type" value="Genomic_DNA"/>
</dbReference>
<protein>
    <submittedName>
        <fullName evidence="2">Uncharacterized protein</fullName>
    </submittedName>
</protein>
<evidence type="ECO:0000313" key="2">
    <source>
        <dbReference type="EMBL" id="KAL0907725.1"/>
    </source>
</evidence>
<feature type="region of interest" description="Disordered" evidence="1">
    <location>
        <begin position="140"/>
        <end position="194"/>
    </location>
</feature>
<feature type="compositionally biased region" description="Acidic residues" evidence="1">
    <location>
        <begin position="171"/>
        <end position="180"/>
    </location>
</feature>
<dbReference type="AlphaFoldDB" id="A0ABD0U5M3"/>
<organism evidence="2 3">
    <name type="scientific">Dendrobium thyrsiflorum</name>
    <name type="common">Pinecone-like raceme dendrobium</name>
    <name type="synonym">Orchid</name>
    <dbReference type="NCBI Taxonomy" id="117978"/>
    <lineage>
        <taxon>Eukaryota</taxon>
        <taxon>Viridiplantae</taxon>
        <taxon>Streptophyta</taxon>
        <taxon>Embryophyta</taxon>
        <taxon>Tracheophyta</taxon>
        <taxon>Spermatophyta</taxon>
        <taxon>Magnoliopsida</taxon>
        <taxon>Liliopsida</taxon>
        <taxon>Asparagales</taxon>
        <taxon>Orchidaceae</taxon>
        <taxon>Epidendroideae</taxon>
        <taxon>Malaxideae</taxon>
        <taxon>Dendrobiinae</taxon>
        <taxon>Dendrobium</taxon>
    </lineage>
</organism>
<reference evidence="2 3" key="1">
    <citation type="journal article" date="2024" name="Plant Biotechnol. J.">
        <title>Dendrobium thyrsiflorum genome and its molecular insights into genes involved in important horticultural traits.</title>
        <authorList>
            <person name="Chen B."/>
            <person name="Wang J.Y."/>
            <person name="Zheng P.J."/>
            <person name="Li K.L."/>
            <person name="Liang Y.M."/>
            <person name="Chen X.F."/>
            <person name="Zhang C."/>
            <person name="Zhao X."/>
            <person name="He X."/>
            <person name="Zhang G.Q."/>
            <person name="Liu Z.J."/>
            <person name="Xu Q."/>
        </authorList>
    </citation>
    <scope>NUCLEOTIDE SEQUENCE [LARGE SCALE GENOMIC DNA]</scope>
    <source>
        <strain evidence="2">GZMU011</strain>
    </source>
</reference>
<evidence type="ECO:0000313" key="3">
    <source>
        <dbReference type="Proteomes" id="UP001552299"/>
    </source>
</evidence>
<gene>
    <name evidence="2" type="ORF">M5K25_022156</name>
</gene>
<sequence length="268" mass="30529">MEKVLNVLGMLSENPRTLQKVARGNDGAPSRKEVKVMMVDMAMNYRPMEMMSLWFTFVESLVEVRSHWTCFSAITGRVRKDLEVVLYHHQEGEKGRDRGSLPLLKVFVCTMCFVILCLDELKSEDMIFIGDPTGFKSFQMASSSKCPRKNRDDEFLSKENEKAYDSRGEGEGDEEEEGEAGVEAAAAPTPAPGPSQNYYQKMVQHFDWMDSQFDQIKNHLQQQDMRHNEDMGWIRGILDSLNTSVATISSYFTIYNPQPPPNQGPSDF</sequence>
<proteinExistence type="predicted"/>
<evidence type="ECO:0000256" key="1">
    <source>
        <dbReference type="SAM" id="MobiDB-lite"/>
    </source>
</evidence>
<name>A0ABD0U5M3_DENTH</name>
<feature type="compositionally biased region" description="Basic and acidic residues" evidence="1">
    <location>
        <begin position="149"/>
        <end position="170"/>
    </location>
</feature>